<sequence length="77" mass="8842">EDEDEDEEQLPDEAELELLRLEFTSRMHQNFLEGLDEDFDYSAVDANPELDALDLLGQDVEDRYFDEEEPGPAPPLG</sequence>
<protein>
    <submittedName>
        <fullName evidence="2">CCD97 protein</fullName>
    </submittedName>
</protein>
<accession>A0A7K7KGN2</accession>
<evidence type="ECO:0000313" key="2">
    <source>
        <dbReference type="EMBL" id="NWZ17312.1"/>
    </source>
</evidence>
<dbReference type="InterPro" id="IPR018613">
    <property type="entry name" value="Ccdc97-like"/>
</dbReference>
<proteinExistence type="predicted"/>
<dbReference type="EMBL" id="VZSP01029048">
    <property type="protein sequence ID" value="NWZ17312.1"/>
    <property type="molecule type" value="Genomic_DNA"/>
</dbReference>
<feature type="non-terminal residue" evidence="2">
    <location>
        <position position="1"/>
    </location>
</feature>
<evidence type="ECO:0000259" key="1">
    <source>
        <dbReference type="Pfam" id="PF09747"/>
    </source>
</evidence>
<name>A0A7K7KGN2_AGEPH</name>
<dbReference type="Pfam" id="PF09747">
    <property type="entry name" value="CCD97-like_C"/>
    <property type="match status" value="1"/>
</dbReference>
<dbReference type="Proteomes" id="UP000521525">
    <property type="component" value="Unassembled WGS sequence"/>
</dbReference>
<comment type="caution">
    <text evidence="2">The sequence shown here is derived from an EMBL/GenBank/DDBJ whole genome shotgun (WGS) entry which is preliminary data.</text>
</comment>
<dbReference type="AlphaFoldDB" id="A0A7K7KGN2"/>
<feature type="non-terminal residue" evidence="2">
    <location>
        <position position="77"/>
    </location>
</feature>
<evidence type="ECO:0000313" key="3">
    <source>
        <dbReference type="Proteomes" id="UP000521525"/>
    </source>
</evidence>
<organism evidence="2 3">
    <name type="scientific">Agelaius phoeniceus</name>
    <name type="common">Red-winged blackbird</name>
    <name type="synonym">Oriolus phoeniceus</name>
    <dbReference type="NCBI Taxonomy" id="39638"/>
    <lineage>
        <taxon>Eukaryota</taxon>
        <taxon>Metazoa</taxon>
        <taxon>Chordata</taxon>
        <taxon>Craniata</taxon>
        <taxon>Vertebrata</taxon>
        <taxon>Euteleostomi</taxon>
        <taxon>Archelosauria</taxon>
        <taxon>Archosauria</taxon>
        <taxon>Dinosauria</taxon>
        <taxon>Saurischia</taxon>
        <taxon>Theropoda</taxon>
        <taxon>Coelurosauria</taxon>
        <taxon>Aves</taxon>
        <taxon>Neognathae</taxon>
        <taxon>Neoaves</taxon>
        <taxon>Telluraves</taxon>
        <taxon>Australaves</taxon>
        <taxon>Passeriformes</taxon>
        <taxon>Passeroidea</taxon>
        <taxon>Icteridae</taxon>
        <taxon>Agelaius</taxon>
    </lineage>
</organism>
<reference evidence="2 3" key="1">
    <citation type="submission" date="2019-09" db="EMBL/GenBank/DDBJ databases">
        <title>Bird 10,000 Genomes (B10K) Project - Family phase.</title>
        <authorList>
            <person name="Zhang G."/>
        </authorList>
    </citation>
    <scope>NUCLEOTIDE SEQUENCE [LARGE SCALE GENOMIC DNA]</scope>
    <source>
        <strain evidence="2">OUT-0050</strain>
        <tissue evidence="2">Muscle</tissue>
    </source>
</reference>
<keyword evidence="3" id="KW-1185">Reference proteome</keyword>
<dbReference type="InterPro" id="IPR040233">
    <property type="entry name" value="CCD97-like_C"/>
</dbReference>
<dbReference type="PANTHER" id="PTHR31840">
    <property type="entry name" value="COILED-COIL DOMAIN-CONTAINING PROTEIN 97"/>
    <property type="match status" value="1"/>
</dbReference>
<feature type="domain" description="CCD97-like C-terminal" evidence="1">
    <location>
        <begin position="3"/>
        <end position="68"/>
    </location>
</feature>
<dbReference type="PANTHER" id="PTHR31840:SF1">
    <property type="entry name" value="COILED-COIL DOMAIN-CONTAINING PROTEIN 97"/>
    <property type="match status" value="1"/>
</dbReference>
<gene>
    <name evidence="2" type="primary">Ccdc97</name>
    <name evidence="2" type="ORF">AGEPHO_R15887</name>
</gene>